<dbReference type="Proteomes" id="UP001596407">
    <property type="component" value="Unassembled WGS sequence"/>
</dbReference>
<dbReference type="EMBL" id="JBHSZH010000005">
    <property type="protein sequence ID" value="MFC7079928.1"/>
    <property type="molecule type" value="Genomic_DNA"/>
</dbReference>
<feature type="region of interest" description="Disordered" evidence="1">
    <location>
        <begin position="1"/>
        <end position="20"/>
    </location>
</feature>
<evidence type="ECO:0000313" key="3">
    <source>
        <dbReference type="Proteomes" id="UP001596407"/>
    </source>
</evidence>
<feature type="compositionally biased region" description="Basic and acidic residues" evidence="1">
    <location>
        <begin position="1"/>
        <end position="12"/>
    </location>
</feature>
<reference evidence="2 3" key="1">
    <citation type="journal article" date="2019" name="Int. J. Syst. Evol. Microbiol.">
        <title>The Global Catalogue of Microorganisms (GCM) 10K type strain sequencing project: providing services to taxonomists for standard genome sequencing and annotation.</title>
        <authorList>
            <consortium name="The Broad Institute Genomics Platform"/>
            <consortium name="The Broad Institute Genome Sequencing Center for Infectious Disease"/>
            <person name="Wu L."/>
            <person name="Ma J."/>
        </authorList>
    </citation>
    <scope>NUCLEOTIDE SEQUENCE [LARGE SCALE GENOMIC DNA]</scope>
    <source>
        <strain evidence="2 3">DT72</strain>
    </source>
</reference>
<comment type="caution">
    <text evidence="2">The sequence shown here is derived from an EMBL/GenBank/DDBJ whole genome shotgun (WGS) entry which is preliminary data.</text>
</comment>
<sequence>MHAPRGESETDQHGATIPQSELRWVQLDAPRHAIEIGPNGRILDSRYHGGYDAWEVLLETYEGEVSG</sequence>
<accession>A0ABD5WLD2</accession>
<name>A0ABD5WLD2_9EURY</name>
<evidence type="ECO:0000313" key="2">
    <source>
        <dbReference type="EMBL" id="MFC7079928.1"/>
    </source>
</evidence>
<evidence type="ECO:0000256" key="1">
    <source>
        <dbReference type="SAM" id="MobiDB-lite"/>
    </source>
</evidence>
<proteinExistence type="predicted"/>
<protein>
    <submittedName>
        <fullName evidence="2">Uncharacterized protein</fullName>
    </submittedName>
</protein>
<dbReference type="AlphaFoldDB" id="A0ABD5WLD2"/>
<gene>
    <name evidence="2" type="ORF">ACFQJ6_07135</name>
</gene>
<dbReference type="RefSeq" id="WP_382209320.1">
    <property type="nucleotide sequence ID" value="NZ_JBHSZH010000005.1"/>
</dbReference>
<keyword evidence="3" id="KW-1185">Reference proteome</keyword>
<organism evidence="2 3">
    <name type="scientific">Halorussus caseinilyticus</name>
    <dbReference type="NCBI Taxonomy" id="3034025"/>
    <lineage>
        <taxon>Archaea</taxon>
        <taxon>Methanobacteriati</taxon>
        <taxon>Methanobacteriota</taxon>
        <taxon>Stenosarchaea group</taxon>
        <taxon>Halobacteria</taxon>
        <taxon>Halobacteriales</taxon>
        <taxon>Haladaptataceae</taxon>
        <taxon>Halorussus</taxon>
    </lineage>
</organism>